<name>A0A7W5HLN1_9GAMM</name>
<dbReference type="Proteomes" id="UP000518892">
    <property type="component" value="Unassembled WGS sequence"/>
</dbReference>
<dbReference type="AlphaFoldDB" id="A0A7W5HLN1"/>
<evidence type="ECO:0000313" key="1">
    <source>
        <dbReference type="EMBL" id="MBB3231717.1"/>
    </source>
</evidence>
<dbReference type="EMBL" id="JACHXR010000007">
    <property type="protein sequence ID" value="MBB3231717.1"/>
    <property type="molecule type" value="Genomic_DNA"/>
</dbReference>
<evidence type="ECO:0000313" key="2">
    <source>
        <dbReference type="Proteomes" id="UP000518892"/>
    </source>
</evidence>
<sequence>MNDYQDFETEGRRLGILRILARRNQYTTNEYSLNDELKGAYAHIVSRDRLHADLAWLEEQGLVITQQPRAGWVITLTARGADVAEGNAQVPGVARPRPGIT</sequence>
<evidence type="ECO:0008006" key="3">
    <source>
        <dbReference type="Google" id="ProtNLM"/>
    </source>
</evidence>
<dbReference type="SUPFAM" id="SSF46785">
    <property type="entry name" value="Winged helix' DNA-binding domain"/>
    <property type="match status" value="1"/>
</dbReference>
<organism evidence="1 2">
    <name type="scientific">Halomonas stenophila</name>
    <dbReference type="NCBI Taxonomy" id="795312"/>
    <lineage>
        <taxon>Bacteria</taxon>
        <taxon>Pseudomonadati</taxon>
        <taxon>Pseudomonadota</taxon>
        <taxon>Gammaproteobacteria</taxon>
        <taxon>Oceanospirillales</taxon>
        <taxon>Halomonadaceae</taxon>
        <taxon>Halomonas</taxon>
    </lineage>
</organism>
<protein>
    <recommendedName>
        <fullName evidence="3">ArsR family transcriptional regulator</fullName>
    </recommendedName>
</protein>
<keyword evidence="2" id="KW-1185">Reference proteome</keyword>
<dbReference type="InterPro" id="IPR036390">
    <property type="entry name" value="WH_DNA-bd_sf"/>
</dbReference>
<accession>A0A7W5HLN1</accession>
<proteinExistence type="predicted"/>
<dbReference type="RefSeq" id="WP_183384194.1">
    <property type="nucleotide sequence ID" value="NZ_JACHXR010000007.1"/>
</dbReference>
<comment type="caution">
    <text evidence="1">The sequence shown here is derived from an EMBL/GenBank/DDBJ whole genome shotgun (WGS) entry which is preliminary data.</text>
</comment>
<reference evidence="1 2" key="1">
    <citation type="submission" date="2020-08" db="EMBL/GenBank/DDBJ databases">
        <title>Genomic Encyclopedia of Type Strains, Phase III (KMG-III): the genomes of soil and plant-associated and newly described type strains.</title>
        <authorList>
            <person name="Whitman W."/>
        </authorList>
    </citation>
    <scope>NUCLEOTIDE SEQUENCE [LARGE SCALE GENOMIC DNA]</scope>
    <source>
        <strain evidence="1 2">CECT 7744</strain>
    </source>
</reference>
<gene>
    <name evidence="1" type="ORF">FHR97_002576</name>
</gene>